<dbReference type="PANTHER" id="PTHR24015:SF1991">
    <property type="entry name" value="OS01G0938000 PROTEIN"/>
    <property type="match status" value="1"/>
</dbReference>
<accession>A0A2N9F8M7</accession>
<dbReference type="AlphaFoldDB" id="A0A2N9F8M7"/>
<dbReference type="Pfam" id="PF20431">
    <property type="entry name" value="E_motif"/>
    <property type="match status" value="1"/>
</dbReference>
<dbReference type="InterPro" id="IPR046960">
    <property type="entry name" value="PPR_At4g14850-like_plant"/>
</dbReference>
<feature type="repeat" description="PPR" evidence="3">
    <location>
        <begin position="787"/>
        <end position="821"/>
    </location>
</feature>
<dbReference type="Pfam" id="PF01535">
    <property type="entry name" value="PPR"/>
    <property type="match status" value="9"/>
</dbReference>
<organism evidence="4">
    <name type="scientific">Fagus sylvatica</name>
    <name type="common">Beechnut</name>
    <dbReference type="NCBI Taxonomy" id="28930"/>
    <lineage>
        <taxon>Eukaryota</taxon>
        <taxon>Viridiplantae</taxon>
        <taxon>Streptophyta</taxon>
        <taxon>Embryophyta</taxon>
        <taxon>Tracheophyta</taxon>
        <taxon>Spermatophyta</taxon>
        <taxon>Magnoliopsida</taxon>
        <taxon>eudicotyledons</taxon>
        <taxon>Gunneridae</taxon>
        <taxon>Pentapetalae</taxon>
        <taxon>rosids</taxon>
        <taxon>fabids</taxon>
        <taxon>Fagales</taxon>
        <taxon>Fagaceae</taxon>
        <taxon>Fagus</taxon>
    </lineage>
</organism>
<feature type="repeat" description="PPR" evidence="3">
    <location>
        <begin position="179"/>
        <end position="213"/>
    </location>
</feature>
<dbReference type="FunFam" id="1.25.40.10:FF:000353">
    <property type="entry name" value="Pentatricopeptide repeat-containing protein At4g39530"/>
    <property type="match status" value="1"/>
</dbReference>
<dbReference type="InterPro" id="IPR002885">
    <property type="entry name" value="PPR_rpt"/>
</dbReference>
<keyword evidence="1" id="KW-0677">Repeat</keyword>
<dbReference type="Gene3D" id="1.25.40.10">
    <property type="entry name" value="Tetratricopeptide repeat domain"/>
    <property type="match status" value="6"/>
</dbReference>
<name>A0A2N9F8M7_FAGSY</name>
<comment type="similarity">
    <text evidence="2">Belongs to the PPR family. PCMP-E subfamily.</text>
</comment>
<evidence type="ECO:0000256" key="3">
    <source>
        <dbReference type="PROSITE-ProRule" id="PRU00708"/>
    </source>
</evidence>
<dbReference type="NCBIfam" id="TIGR00756">
    <property type="entry name" value="PPR"/>
    <property type="match status" value="4"/>
</dbReference>
<dbReference type="FunFam" id="1.25.40.10:FF:000975">
    <property type="entry name" value="Pentatricopeptide repeat-containing protein"/>
    <property type="match status" value="1"/>
</dbReference>
<dbReference type="Pfam" id="PF13041">
    <property type="entry name" value="PPR_2"/>
    <property type="match status" value="2"/>
</dbReference>
<dbReference type="FunFam" id="1.25.40.10:FF:000640">
    <property type="entry name" value="Tetratricopeptide repeat (TPR)-like superfamily protein"/>
    <property type="match status" value="1"/>
</dbReference>
<evidence type="ECO:0000313" key="4">
    <source>
        <dbReference type="EMBL" id="SPC83134.1"/>
    </source>
</evidence>
<proteinExistence type="inferred from homology"/>
<feature type="repeat" description="PPR" evidence="3">
    <location>
        <begin position="280"/>
        <end position="314"/>
    </location>
</feature>
<evidence type="ECO:0000256" key="1">
    <source>
        <dbReference type="ARBA" id="ARBA00022737"/>
    </source>
</evidence>
<feature type="repeat" description="PPR" evidence="3">
    <location>
        <begin position="484"/>
        <end position="514"/>
    </location>
</feature>
<dbReference type="SUPFAM" id="SSF48452">
    <property type="entry name" value="TPR-like"/>
    <property type="match status" value="2"/>
</dbReference>
<protein>
    <submittedName>
        <fullName evidence="4">Uncharacterized protein</fullName>
    </submittedName>
</protein>
<dbReference type="GO" id="GO:0005739">
    <property type="term" value="C:mitochondrion"/>
    <property type="evidence" value="ECO:0007669"/>
    <property type="project" value="UniProtKB-ARBA"/>
</dbReference>
<evidence type="ECO:0000256" key="2">
    <source>
        <dbReference type="ARBA" id="ARBA00061659"/>
    </source>
</evidence>
<gene>
    <name evidence="4" type="ORF">FSB_LOCUS11016</name>
</gene>
<dbReference type="PANTHER" id="PTHR24015">
    <property type="entry name" value="OS07G0578800 PROTEIN-RELATED"/>
    <property type="match status" value="1"/>
</dbReference>
<dbReference type="GO" id="GO:0003723">
    <property type="term" value="F:RNA binding"/>
    <property type="evidence" value="ECO:0007669"/>
    <property type="project" value="InterPro"/>
</dbReference>
<feature type="repeat" description="PPR" evidence="3">
    <location>
        <begin position="382"/>
        <end position="412"/>
    </location>
</feature>
<dbReference type="PROSITE" id="PS51375">
    <property type="entry name" value="PPR"/>
    <property type="match status" value="5"/>
</dbReference>
<dbReference type="InterPro" id="IPR046848">
    <property type="entry name" value="E_motif"/>
</dbReference>
<dbReference type="GO" id="GO:0009451">
    <property type="term" value="P:RNA modification"/>
    <property type="evidence" value="ECO:0007669"/>
    <property type="project" value="InterPro"/>
</dbReference>
<sequence length="970" mass="108343">MFPVDLMSKFKTATALTQISNTALLLRFSSPPSASASFALHQIFPNTNITTHPHCHTYNAHQQHRFPILPSNNSSVLIPKPNLVLLLHSSYFSTALHPFDETSQRDHRAQDNRFYHVFDLIKFSTIRPNIVTASIGHCIALKIGALAHLPTSTSLLTMYSRARDFGSSLALFDEIHNRDVIIWNAMITASLENGCFSAAMNFFVEMTEEGTGFDSTTLLVLMSASSHTNHLKQGQIIHGLSLKAGMLFDSTLRNALLDMYSKCSDLSSSELMFAGMECRDIVSWNSMISGCLYNSHPEKSLWYFEEMAFSGERADNVSLSSAISACTSLGELIFGQVIHGWGIKLGYESSHISVSNSLVSLYSQCGDIEAAETIFKEMIHKDAISWNAMIEGFSSNGKISEAFDLLREMQITWSVQPDKVTVVTIIPPCAEKMMLTEGRTIHGFTIRRQMGSDLLVKNCLMDMYSKCDRLKKAELLFNSMLERDLVSWNIMISGYSQNGHSGEAQNLFRELLRLYSNCSLSTILAILPSCDSHESLQFGKSLHSWQLKLGFSNDILAVNSLMYMYINCVDLKAAFSLLQQRINVVADITCWNTVIAGCTQKGHFQEALNTFILMRLEPNVSHDSVTLVNVISACGNLELVSEGKSLHGLAFKTLMGLDTRVQNALISMYGRCGDIENARLVFYSCSNRNLCSWNCMISAFSQNKDARRALEVFRCLEYEPNEITFTGILSACTQLGLVRYGREIHGHVLRLGLQENPFISAALLDMYSNCGRLDIAIQIFSNTQEKSVAAWNSMISAYGYHSNGRKAIELFHEMYKAGTMATKSTFISLLSACSHAGLVNEGIWYYDLMLKEYGVEPVTEHHVCMVDMLGRSGKLHEAYEFIKQMQTQPEPGVWGALLSACSYHGDVEMGRKVAKLLFELEPDNVGYYISLSNMYVSAGRWKEAVELRKTIQDQRLKKPAGYSLIDVGFG</sequence>
<dbReference type="FunFam" id="1.25.40.10:FF:000205">
    <property type="entry name" value="Pentatricopeptide repeat-containing protein, mitochondrial"/>
    <property type="match status" value="1"/>
</dbReference>
<dbReference type="InterPro" id="IPR011990">
    <property type="entry name" value="TPR-like_helical_dom_sf"/>
</dbReference>
<dbReference type="EMBL" id="OIVN01000624">
    <property type="protein sequence ID" value="SPC83134.1"/>
    <property type="molecule type" value="Genomic_DNA"/>
</dbReference>
<reference evidence="4" key="1">
    <citation type="submission" date="2018-02" db="EMBL/GenBank/DDBJ databases">
        <authorList>
            <person name="Cohen D.B."/>
            <person name="Kent A.D."/>
        </authorList>
    </citation>
    <scope>NUCLEOTIDE SEQUENCE</scope>
</reference>
<dbReference type="FunFam" id="1.25.40.10:FF:000351">
    <property type="entry name" value="Pentatricopeptide repeat-containing protein"/>
    <property type="match status" value="1"/>
</dbReference>